<proteinExistence type="predicted"/>
<organism evidence="2 3">
    <name type="scientific">Porphyra umbilicalis</name>
    <name type="common">Purple laver</name>
    <name type="synonym">Red alga</name>
    <dbReference type="NCBI Taxonomy" id="2786"/>
    <lineage>
        <taxon>Eukaryota</taxon>
        <taxon>Rhodophyta</taxon>
        <taxon>Bangiophyceae</taxon>
        <taxon>Bangiales</taxon>
        <taxon>Bangiaceae</taxon>
        <taxon>Porphyra</taxon>
    </lineage>
</organism>
<dbReference type="PANTHER" id="PTHR37957:SF1">
    <property type="entry name" value="PHYTASE-LIKE DOMAIN-CONTAINING PROTEIN"/>
    <property type="match status" value="1"/>
</dbReference>
<dbReference type="Proteomes" id="UP000218209">
    <property type="component" value="Unassembled WGS sequence"/>
</dbReference>
<sequence>MPSRRLAASAAATTAVVWAVFNLSGAFPIPALRQGAGMTCEPAVMDAYALPSTKLDALNPWLSADVAAMAFANASALDPADCHPNHDILVPCYTTPGVGSGLARLADGTYVGLTDRGPNQDCEDLAEADPKRHTAAEGKDGKGFYLPTFSPTLIFFNLTTDGKMLMTKAVPLRGTAGERVTGLSNTVRDDTPYGANCVGEPLALDVGGVDPEDVAVIPGTDLLAVVEEYSPSVMVVHGGTGVIQARYVPASIAPMRAGAPYPVVGSLPSVFADRRKNRGFESLSVAPSGAHLYAILQSPVGDKKADGLKTTAVVRAVKMRIEVASRSAATLTYDSQFALEASLPAAWTAAKKQPVKPTKVKLSAAVALADDAFVLLERAPDQVLLYRVDVTAATTNLDATAYANGTALELQTAGATRAAAFGVTPAAKRLL</sequence>
<evidence type="ECO:0000259" key="1">
    <source>
        <dbReference type="Pfam" id="PF13449"/>
    </source>
</evidence>
<dbReference type="Pfam" id="PF13449">
    <property type="entry name" value="Phytase-like"/>
    <property type="match status" value="1"/>
</dbReference>
<accession>A0A1X6PHB1</accession>
<keyword evidence="3" id="KW-1185">Reference proteome</keyword>
<dbReference type="OrthoDB" id="425936at2759"/>
<gene>
    <name evidence="2" type="ORF">BU14_0056s0032</name>
</gene>
<name>A0A1X6PHB1_PORUM</name>
<evidence type="ECO:0000313" key="3">
    <source>
        <dbReference type="Proteomes" id="UP000218209"/>
    </source>
</evidence>
<dbReference type="EMBL" id="KV918778">
    <property type="protein sequence ID" value="OSX80249.1"/>
    <property type="molecule type" value="Genomic_DNA"/>
</dbReference>
<dbReference type="AlphaFoldDB" id="A0A1X6PHB1"/>
<dbReference type="InterPro" id="IPR027372">
    <property type="entry name" value="Phytase-like_dom"/>
</dbReference>
<evidence type="ECO:0000313" key="2">
    <source>
        <dbReference type="EMBL" id="OSX80249.1"/>
    </source>
</evidence>
<feature type="domain" description="Phytase-like" evidence="1">
    <location>
        <begin position="100"/>
        <end position="404"/>
    </location>
</feature>
<dbReference type="PANTHER" id="PTHR37957">
    <property type="entry name" value="BLR7070 PROTEIN"/>
    <property type="match status" value="1"/>
</dbReference>
<protein>
    <recommendedName>
        <fullName evidence="1">Phytase-like domain-containing protein</fullName>
    </recommendedName>
</protein>
<reference evidence="2 3" key="1">
    <citation type="submission" date="2017-03" db="EMBL/GenBank/DDBJ databases">
        <title>WGS assembly of Porphyra umbilicalis.</title>
        <authorList>
            <person name="Brawley S.H."/>
            <person name="Blouin N.A."/>
            <person name="Ficko-Blean E."/>
            <person name="Wheeler G.L."/>
            <person name="Lohr M."/>
            <person name="Goodson H.V."/>
            <person name="Jenkins J.W."/>
            <person name="Blaby-Haas C.E."/>
            <person name="Helliwell K.E."/>
            <person name="Chan C."/>
            <person name="Marriage T."/>
            <person name="Bhattacharya D."/>
            <person name="Klein A.S."/>
            <person name="Badis Y."/>
            <person name="Brodie J."/>
            <person name="Cao Y."/>
            <person name="Collen J."/>
            <person name="Dittami S.M."/>
            <person name="Gachon C.M."/>
            <person name="Green B.R."/>
            <person name="Karpowicz S."/>
            <person name="Kim J.W."/>
            <person name="Kudahl U."/>
            <person name="Lin S."/>
            <person name="Michel G."/>
            <person name="Mittag M."/>
            <person name="Olson B.J."/>
            <person name="Pangilinan J."/>
            <person name="Peng Y."/>
            <person name="Qiu H."/>
            <person name="Shu S."/>
            <person name="Singer J.T."/>
            <person name="Smith A.G."/>
            <person name="Sprecher B.N."/>
            <person name="Wagner V."/>
            <person name="Wang W."/>
            <person name="Wang Z.-Y."/>
            <person name="Yan J."/>
            <person name="Yarish C."/>
            <person name="Zoeuner-Riek S."/>
            <person name="Zhuang Y."/>
            <person name="Zou Y."/>
            <person name="Lindquist E.A."/>
            <person name="Grimwood J."/>
            <person name="Barry K."/>
            <person name="Rokhsar D.S."/>
            <person name="Schmutz J."/>
            <person name="Stiller J.W."/>
            <person name="Grossman A.R."/>
            <person name="Prochnik S.E."/>
        </authorList>
    </citation>
    <scope>NUCLEOTIDE SEQUENCE [LARGE SCALE GENOMIC DNA]</scope>
    <source>
        <strain evidence="2">4086291</strain>
    </source>
</reference>